<comment type="caution">
    <text evidence="2">The sequence shown here is derived from an EMBL/GenBank/DDBJ whole genome shotgun (WGS) entry which is preliminary data.</text>
</comment>
<dbReference type="Gene3D" id="3.50.50.60">
    <property type="entry name" value="FAD/NAD(P)-binding domain"/>
    <property type="match status" value="2"/>
</dbReference>
<dbReference type="AlphaFoldDB" id="A0A147H7E4"/>
<dbReference type="InterPro" id="IPR036188">
    <property type="entry name" value="FAD/NAD-bd_sf"/>
</dbReference>
<organism evidence="2 3">
    <name type="scientific">Pseudacidovorax intermedius</name>
    <dbReference type="NCBI Taxonomy" id="433924"/>
    <lineage>
        <taxon>Bacteria</taxon>
        <taxon>Pseudomonadati</taxon>
        <taxon>Pseudomonadota</taxon>
        <taxon>Betaproteobacteria</taxon>
        <taxon>Burkholderiales</taxon>
        <taxon>Comamonadaceae</taxon>
        <taxon>Pseudacidovorax</taxon>
    </lineage>
</organism>
<dbReference type="EMBL" id="LDSL01000031">
    <property type="protein sequence ID" value="KTT25807.1"/>
    <property type="molecule type" value="Genomic_DNA"/>
</dbReference>
<dbReference type="PANTHER" id="PTHR43876">
    <property type="entry name" value="UBIQUINONE BIOSYNTHESIS MONOOXYGENASE COQ6, MITOCHONDRIAL"/>
    <property type="match status" value="1"/>
</dbReference>
<accession>A0A147H7E4</accession>
<sequence>MALPPEVCIRGAGIVGRTLALLLARERVRVALVAEAPPTPSTAPQDVRAYALNAASRALLSSLRAWPDAAQATPVREMQVFGDADGRVRFDAASQKVDALAWIVDVPALEEQLAAAVRFAPQVEVVDAPVKAALTVVCEGKASTTRETLGVQYDVTRYPQKAIAARLEAERPHGGVARQWFTAQGDVVALLPMGGAEGRQVALVWSVSQLRAPELLDLDNDSFCARLQESSHDALGAFTLTSERAAWPLQRATADRWSGRFDEGGAWVLAGDAAHTVHPLAGQGLNLGLADADELARVIRERDYWRSVGDARLLRRYERARRTDVLAMGMATDGLQQLFAQGIEPLARLRNWGMLGFDRSPFLKDWVARRAMGLAPGFSSPSPSGRGLG</sequence>
<gene>
    <name evidence="2" type="ORF">NS331_04585</name>
</gene>
<proteinExistence type="predicted"/>
<protein>
    <submittedName>
        <fullName evidence="2">Ubiquinone biosynthesis protein UbiH</fullName>
    </submittedName>
</protein>
<dbReference type="PRINTS" id="PR00420">
    <property type="entry name" value="RNGMNOXGNASE"/>
</dbReference>
<dbReference type="Proteomes" id="UP000072741">
    <property type="component" value="Unassembled WGS sequence"/>
</dbReference>
<evidence type="ECO:0000259" key="1">
    <source>
        <dbReference type="Pfam" id="PF01494"/>
    </source>
</evidence>
<keyword evidence="2" id="KW-0830">Ubiquinone</keyword>
<feature type="domain" description="FAD-binding" evidence="1">
    <location>
        <begin position="128"/>
        <end position="323"/>
    </location>
</feature>
<evidence type="ECO:0000313" key="3">
    <source>
        <dbReference type="Proteomes" id="UP000072741"/>
    </source>
</evidence>
<dbReference type="InterPro" id="IPR018168">
    <property type="entry name" value="Ubi_Hdrlase_CS"/>
</dbReference>
<dbReference type="PROSITE" id="PS01304">
    <property type="entry name" value="UBIH"/>
    <property type="match status" value="1"/>
</dbReference>
<dbReference type="RefSeq" id="WP_058640828.1">
    <property type="nucleotide sequence ID" value="NZ_LDSL01000031.1"/>
</dbReference>
<dbReference type="PANTHER" id="PTHR43876:SF7">
    <property type="entry name" value="UBIQUINONE BIOSYNTHESIS MONOOXYGENASE COQ6, MITOCHONDRIAL"/>
    <property type="match status" value="1"/>
</dbReference>
<dbReference type="OrthoDB" id="9769565at2"/>
<keyword evidence="3" id="KW-1185">Reference proteome</keyword>
<dbReference type="SUPFAM" id="SSF51905">
    <property type="entry name" value="FAD/NAD(P)-binding domain"/>
    <property type="match status" value="1"/>
</dbReference>
<dbReference type="InterPro" id="IPR002938">
    <property type="entry name" value="FAD-bd"/>
</dbReference>
<dbReference type="InterPro" id="IPR051205">
    <property type="entry name" value="UbiH/COQ6_monooxygenase"/>
</dbReference>
<reference evidence="2 3" key="1">
    <citation type="journal article" date="2016" name="Front. Microbiol.">
        <title>Genomic Resource of Rice Seed Associated Bacteria.</title>
        <authorList>
            <person name="Midha S."/>
            <person name="Bansal K."/>
            <person name="Sharma S."/>
            <person name="Kumar N."/>
            <person name="Patil P.P."/>
            <person name="Chaudhry V."/>
            <person name="Patil P.B."/>
        </authorList>
    </citation>
    <scope>NUCLEOTIDE SEQUENCE [LARGE SCALE GENOMIC DNA]</scope>
    <source>
        <strain evidence="2 3">NS331</strain>
    </source>
</reference>
<dbReference type="PATRIC" id="fig|433924.3.peg.2777"/>
<evidence type="ECO:0000313" key="2">
    <source>
        <dbReference type="EMBL" id="KTT25807.1"/>
    </source>
</evidence>
<dbReference type="GO" id="GO:0071949">
    <property type="term" value="F:FAD binding"/>
    <property type="evidence" value="ECO:0007669"/>
    <property type="project" value="InterPro"/>
</dbReference>
<dbReference type="Pfam" id="PF01494">
    <property type="entry name" value="FAD_binding_3"/>
    <property type="match status" value="1"/>
</dbReference>
<name>A0A147H7E4_9BURK</name>